<name>A0A1Y1ZCD4_9PLEO</name>
<feature type="region of interest" description="Disordered" evidence="2">
    <location>
        <begin position="175"/>
        <end position="279"/>
    </location>
</feature>
<dbReference type="InterPro" id="IPR013083">
    <property type="entry name" value="Znf_RING/FYVE/PHD"/>
</dbReference>
<dbReference type="PROSITE" id="PS50089">
    <property type="entry name" value="ZF_RING_2"/>
    <property type="match status" value="1"/>
</dbReference>
<feature type="region of interest" description="Disordered" evidence="2">
    <location>
        <begin position="112"/>
        <end position="141"/>
    </location>
</feature>
<protein>
    <recommendedName>
        <fullName evidence="3">RING-type domain-containing protein</fullName>
    </recommendedName>
</protein>
<evidence type="ECO:0000313" key="5">
    <source>
        <dbReference type="Proteomes" id="UP000193144"/>
    </source>
</evidence>
<evidence type="ECO:0000259" key="3">
    <source>
        <dbReference type="PROSITE" id="PS50089"/>
    </source>
</evidence>
<sequence>MADSNYGTPLHYHYHLQNPPIPQTQGQESSAHPIYPPFAHYNSYLSYEAAGFNNFAPSHPSTQMSDPMQGHDAPFGYINQSRASHYQQFAHAAHAAHHSGGYMPPSAAGMYQSGPNQTPASGSFHSMQLQQGNQRPDLPETLPDLDMPHLMSHSSGGMYFPSLAYSHVSHVHPPPMPSFTPLQGRRPDQMLPMPSTPPTGRFDGDSVPPTPQSRGSIRGASDLLDQPRHLTSPNRRSSYERQGQHALQVPGGSERRAPHPFVTHSRRSDRSISPRVSNRRPFDRYAADLQHSNVPPEFGQAASRARRTRPRTIPPPRAHFIDASTPTSAQMQELRDKLRHFLPSELPDDASPTCDICQKDYSTKHVQPSEEEEVAIQLPCKHVFGEHCINTWFETCKTHKNKITCPMCRELLVKPMRLAASLGGLSPEALTFLRNTIDAGGFAGRGEHQLIAQLARVRELDGDFPHI</sequence>
<dbReference type="OrthoDB" id="8062037at2759"/>
<gene>
    <name evidence="4" type="ORF">BCR34DRAFT_590133</name>
</gene>
<keyword evidence="5" id="KW-1185">Reference proteome</keyword>
<dbReference type="Pfam" id="PF13639">
    <property type="entry name" value="zf-RING_2"/>
    <property type="match status" value="1"/>
</dbReference>
<dbReference type="InterPro" id="IPR001841">
    <property type="entry name" value="Znf_RING"/>
</dbReference>
<keyword evidence="1" id="KW-0479">Metal-binding</keyword>
<keyword evidence="1" id="KW-0863">Zinc-finger</keyword>
<accession>A0A1Y1ZCD4</accession>
<dbReference type="AlphaFoldDB" id="A0A1Y1ZCD4"/>
<evidence type="ECO:0000256" key="2">
    <source>
        <dbReference type="SAM" id="MobiDB-lite"/>
    </source>
</evidence>
<dbReference type="Proteomes" id="UP000193144">
    <property type="component" value="Unassembled WGS sequence"/>
</dbReference>
<feature type="region of interest" description="Disordered" evidence="2">
    <location>
        <begin position="13"/>
        <end position="33"/>
    </location>
</feature>
<proteinExistence type="predicted"/>
<feature type="compositionally biased region" description="Polar residues" evidence="2">
    <location>
        <begin position="113"/>
        <end position="134"/>
    </location>
</feature>
<evidence type="ECO:0000313" key="4">
    <source>
        <dbReference type="EMBL" id="ORY07921.1"/>
    </source>
</evidence>
<feature type="region of interest" description="Disordered" evidence="2">
    <location>
        <begin position="293"/>
        <end position="322"/>
    </location>
</feature>
<dbReference type="EMBL" id="MCFA01000105">
    <property type="protein sequence ID" value="ORY07921.1"/>
    <property type="molecule type" value="Genomic_DNA"/>
</dbReference>
<feature type="domain" description="RING-type" evidence="3">
    <location>
        <begin position="354"/>
        <end position="409"/>
    </location>
</feature>
<keyword evidence="1" id="KW-0862">Zinc</keyword>
<organism evidence="4 5">
    <name type="scientific">Clohesyomyces aquaticus</name>
    <dbReference type="NCBI Taxonomy" id="1231657"/>
    <lineage>
        <taxon>Eukaryota</taxon>
        <taxon>Fungi</taxon>
        <taxon>Dikarya</taxon>
        <taxon>Ascomycota</taxon>
        <taxon>Pezizomycotina</taxon>
        <taxon>Dothideomycetes</taxon>
        <taxon>Pleosporomycetidae</taxon>
        <taxon>Pleosporales</taxon>
        <taxon>Lindgomycetaceae</taxon>
        <taxon>Clohesyomyces</taxon>
    </lineage>
</organism>
<dbReference type="Gene3D" id="3.30.40.10">
    <property type="entry name" value="Zinc/RING finger domain, C3HC4 (zinc finger)"/>
    <property type="match status" value="1"/>
</dbReference>
<comment type="caution">
    <text evidence="4">The sequence shown here is derived from an EMBL/GenBank/DDBJ whole genome shotgun (WGS) entry which is preliminary data.</text>
</comment>
<dbReference type="GO" id="GO:0008270">
    <property type="term" value="F:zinc ion binding"/>
    <property type="evidence" value="ECO:0007669"/>
    <property type="project" value="UniProtKB-KW"/>
</dbReference>
<dbReference type="STRING" id="1231657.A0A1Y1ZCD4"/>
<dbReference type="SUPFAM" id="SSF57850">
    <property type="entry name" value="RING/U-box"/>
    <property type="match status" value="1"/>
</dbReference>
<evidence type="ECO:0000256" key="1">
    <source>
        <dbReference type="PROSITE-ProRule" id="PRU00175"/>
    </source>
</evidence>
<reference evidence="4 5" key="1">
    <citation type="submission" date="2016-07" db="EMBL/GenBank/DDBJ databases">
        <title>Pervasive Adenine N6-methylation of Active Genes in Fungi.</title>
        <authorList>
            <consortium name="DOE Joint Genome Institute"/>
            <person name="Mondo S.J."/>
            <person name="Dannebaum R.O."/>
            <person name="Kuo R.C."/>
            <person name="Labutti K."/>
            <person name="Haridas S."/>
            <person name="Kuo A."/>
            <person name="Salamov A."/>
            <person name="Ahrendt S.R."/>
            <person name="Lipzen A."/>
            <person name="Sullivan W."/>
            <person name="Andreopoulos W.B."/>
            <person name="Clum A."/>
            <person name="Lindquist E."/>
            <person name="Daum C."/>
            <person name="Ramamoorthy G.K."/>
            <person name="Gryganskyi A."/>
            <person name="Culley D."/>
            <person name="Magnuson J.K."/>
            <person name="James T.Y."/>
            <person name="O'Malley M.A."/>
            <person name="Stajich J.E."/>
            <person name="Spatafora J.W."/>
            <person name="Visel A."/>
            <person name="Grigoriev I.V."/>
        </authorList>
    </citation>
    <scope>NUCLEOTIDE SEQUENCE [LARGE SCALE GENOMIC DNA]</scope>
    <source>
        <strain evidence="4 5">CBS 115471</strain>
    </source>
</reference>